<reference evidence="5 6" key="1">
    <citation type="journal article" date="2022" name="Front. Cell. Infect. Microbiol.">
        <title>The Genomes of Two Strains of Taenia crassiceps the Animal Model for the Study of Human Cysticercosis.</title>
        <authorList>
            <person name="Bobes R.J."/>
            <person name="Estrada K."/>
            <person name="Rios-Valencia D.G."/>
            <person name="Calderon-Gallegos A."/>
            <person name="de la Torre P."/>
            <person name="Carrero J.C."/>
            <person name="Sanchez-Flores A."/>
            <person name="Laclette J.P."/>
        </authorList>
    </citation>
    <scope>NUCLEOTIDE SEQUENCE [LARGE SCALE GENOMIC DNA]</scope>
    <source>
        <strain evidence="5">WFUcys</strain>
    </source>
</reference>
<evidence type="ECO:0000259" key="4">
    <source>
        <dbReference type="PROSITE" id="PS50127"/>
    </source>
</evidence>
<dbReference type="Pfam" id="PF00179">
    <property type="entry name" value="UQ_con"/>
    <property type="match status" value="1"/>
</dbReference>
<dbReference type="SUPFAM" id="SSF54495">
    <property type="entry name" value="UBC-like"/>
    <property type="match status" value="1"/>
</dbReference>
<evidence type="ECO:0000256" key="2">
    <source>
        <dbReference type="ARBA" id="ARBA00022786"/>
    </source>
</evidence>
<accession>A0ABR4Q4N2</accession>
<keyword evidence="2" id="KW-0833">Ubl conjugation pathway</keyword>
<keyword evidence="6" id="KW-1185">Reference proteome</keyword>
<feature type="domain" description="UBC core" evidence="4">
    <location>
        <begin position="5"/>
        <end position="154"/>
    </location>
</feature>
<dbReference type="CDD" id="cd23794">
    <property type="entry name" value="UBCc_UBE2F_UBE2M"/>
    <property type="match status" value="1"/>
</dbReference>
<sequence>MTCPATQRTFIRDVQQLYRTIDASTDGQAPIVGVDEMTVKVCLHPKSVLNAHADFLLTIKCCPTYPTVNPDVSFDSPIFHPNINPFDGSICLSLLDEWRSCYNLLDLVKAVLYLIEHPAFDSPNNSFVAAGDAAQLPMMTARVLAGVAIKGYRFPPNTAWFKWASDNGYLPTSEEHLEEVGHVDGTGDKADQEGDEAIDACADIAVSEYKESTIETQNVNLSMTGIRIPPWRASSGRMMSDICLSCAKHKDLTNLVLLDPMALSPLSPLLNLMRYRAAPRHRLTGVLWMTPLEALSPFYHVPIPVSEEQQEGVHHRYEEGDDAYPTPLCLRFLTIMALVTNWVAWLSRMESYAALGMSRFHATIISAPMAACLLQPLSLGCGQASLIDLWPLWLLRRLLTLSLRPFQLRLPFRRHSRYHLRYLFPFSDLDEI</sequence>
<evidence type="ECO:0000313" key="6">
    <source>
        <dbReference type="Proteomes" id="UP001651158"/>
    </source>
</evidence>
<gene>
    <name evidence="5" type="ORF">TcWFU_000287</name>
</gene>
<dbReference type="EMBL" id="JAKROA010000011">
    <property type="protein sequence ID" value="KAL5104570.1"/>
    <property type="molecule type" value="Genomic_DNA"/>
</dbReference>
<dbReference type="PROSITE" id="PS50127">
    <property type="entry name" value="UBC_2"/>
    <property type="match status" value="1"/>
</dbReference>
<dbReference type="PANTHER" id="PTHR24067">
    <property type="entry name" value="UBIQUITIN-CONJUGATING ENZYME E2"/>
    <property type="match status" value="1"/>
</dbReference>
<dbReference type="SMART" id="SM00212">
    <property type="entry name" value="UBCc"/>
    <property type="match status" value="1"/>
</dbReference>
<evidence type="ECO:0000313" key="5">
    <source>
        <dbReference type="EMBL" id="KAL5104570.1"/>
    </source>
</evidence>
<protein>
    <submittedName>
        <fullName evidence="5">Ubiquitin-conjugating enzyme E2 PEX4</fullName>
    </submittedName>
</protein>
<dbReference type="InterPro" id="IPR023313">
    <property type="entry name" value="UBQ-conjugating_AS"/>
</dbReference>
<feature type="active site" description="Glycyl thioester intermediate" evidence="3">
    <location>
        <position position="91"/>
    </location>
</feature>
<dbReference type="Proteomes" id="UP001651158">
    <property type="component" value="Unassembled WGS sequence"/>
</dbReference>
<evidence type="ECO:0000256" key="3">
    <source>
        <dbReference type="PROSITE-ProRule" id="PRU10133"/>
    </source>
</evidence>
<comment type="caution">
    <text evidence="5">The sequence shown here is derived from an EMBL/GenBank/DDBJ whole genome shotgun (WGS) entry which is preliminary data.</text>
</comment>
<dbReference type="InterPro" id="IPR050113">
    <property type="entry name" value="Ub_conjugating_enzyme"/>
</dbReference>
<proteinExistence type="predicted"/>
<dbReference type="InterPro" id="IPR016135">
    <property type="entry name" value="UBQ-conjugating_enzyme/RWD"/>
</dbReference>
<keyword evidence="1" id="KW-0808">Transferase</keyword>
<evidence type="ECO:0000256" key="1">
    <source>
        <dbReference type="ARBA" id="ARBA00022679"/>
    </source>
</evidence>
<dbReference type="InterPro" id="IPR000608">
    <property type="entry name" value="UBC"/>
</dbReference>
<organism evidence="5 6">
    <name type="scientific">Taenia crassiceps</name>
    <dbReference type="NCBI Taxonomy" id="6207"/>
    <lineage>
        <taxon>Eukaryota</taxon>
        <taxon>Metazoa</taxon>
        <taxon>Spiralia</taxon>
        <taxon>Lophotrochozoa</taxon>
        <taxon>Platyhelminthes</taxon>
        <taxon>Cestoda</taxon>
        <taxon>Eucestoda</taxon>
        <taxon>Cyclophyllidea</taxon>
        <taxon>Taeniidae</taxon>
        <taxon>Taenia</taxon>
    </lineage>
</organism>
<dbReference type="Gene3D" id="3.10.110.10">
    <property type="entry name" value="Ubiquitin Conjugating Enzyme"/>
    <property type="match status" value="1"/>
</dbReference>
<name>A0ABR4Q4N2_9CEST</name>
<dbReference type="PROSITE" id="PS00183">
    <property type="entry name" value="UBC_1"/>
    <property type="match status" value="1"/>
</dbReference>